<name>A0AAP8QHN6_BRELA</name>
<dbReference type="EMBL" id="PRKQ01000001">
    <property type="protein sequence ID" value="PPB12834.1"/>
    <property type="molecule type" value="Genomic_DNA"/>
</dbReference>
<protein>
    <submittedName>
        <fullName evidence="1">Uncharacterized protein</fullName>
    </submittedName>
</protein>
<accession>A0AAP8QHN6</accession>
<organism evidence="1 2">
    <name type="scientific">Brevibacillus laterosporus</name>
    <name type="common">Bacillus laterosporus</name>
    <dbReference type="NCBI Taxonomy" id="1465"/>
    <lineage>
        <taxon>Bacteria</taxon>
        <taxon>Bacillati</taxon>
        <taxon>Bacillota</taxon>
        <taxon>Bacilli</taxon>
        <taxon>Bacillales</taxon>
        <taxon>Paenibacillaceae</taxon>
        <taxon>Brevibacillus</taxon>
    </lineage>
</organism>
<gene>
    <name evidence="1" type="ORF">C4A77_00170</name>
</gene>
<comment type="caution">
    <text evidence="1">The sequence shown here is derived from an EMBL/GenBank/DDBJ whole genome shotgun (WGS) entry which is preliminary data.</text>
</comment>
<reference evidence="1 2" key="1">
    <citation type="submission" date="2018-02" db="EMBL/GenBank/DDBJ databases">
        <title>Comparative analysis of genomes of three Brevibacillus laterosporus strains producers of potent antimicrobials isolated from silage.</title>
        <authorList>
            <person name="Kojic M."/>
            <person name="Miljkovic M."/>
            <person name="Studholme D."/>
            <person name="Filipic B."/>
        </authorList>
    </citation>
    <scope>NUCLEOTIDE SEQUENCE [LARGE SCALE GENOMIC DNA]</scope>
    <source>
        <strain evidence="1 2">BGSP11</strain>
    </source>
</reference>
<proteinExistence type="predicted"/>
<evidence type="ECO:0000313" key="1">
    <source>
        <dbReference type="EMBL" id="PPB12834.1"/>
    </source>
</evidence>
<evidence type="ECO:0000313" key="2">
    <source>
        <dbReference type="Proteomes" id="UP000239759"/>
    </source>
</evidence>
<dbReference type="Proteomes" id="UP000239759">
    <property type="component" value="Unassembled WGS sequence"/>
</dbReference>
<dbReference type="RefSeq" id="WP_104030235.1">
    <property type="nucleotide sequence ID" value="NZ_JBCMRS010000028.1"/>
</dbReference>
<sequence length="165" mass="19274">MKRLRLWSPNLQSIILELIKNQRLCKLIHYNNENPLEQPDILKPSSLIMKNIFPYPFDLETTDSDCVQLRISYPELNIKHRVIENTDVLFEVVMSKNLWSISTDNETALRPFEILSEILDQLADKSIEKVGRLNFLNARFVKYNSKFNGYELTAVMETIGTGRKK</sequence>
<dbReference type="AlphaFoldDB" id="A0AAP8QHN6"/>